<evidence type="ECO:0000259" key="1">
    <source>
        <dbReference type="Pfam" id="PF01261"/>
    </source>
</evidence>
<organism evidence="2 3">
    <name type="scientific">Aquabacterium commune</name>
    <dbReference type="NCBI Taxonomy" id="70586"/>
    <lineage>
        <taxon>Bacteria</taxon>
        <taxon>Pseudomonadati</taxon>
        <taxon>Pseudomonadota</taxon>
        <taxon>Betaproteobacteria</taxon>
        <taxon>Burkholderiales</taxon>
        <taxon>Aquabacterium</taxon>
    </lineage>
</organism>
<comment type="caution">
    <text evidence="2">The sequence shown here is derived from an EMBL/GenBank/DDBJ whole genome shotgun (WGS) entry which is preliminary data.</text>
</comment>
<dbReference type="InterPro" id="IPR036237">
    <property type="entry name" value="Xyl_isomerase-like_sf"/>
</dbReference>
<dbReference type="GO" id="GO:0016853">
    <property type="term" value="F:isomerase activity"/>
    <property type="evidence" value="ECO:0007669"/>
    <property type="project" value="UniProtKB-KW"/>
</dbReference>
<dbReference type="EMBL" id="SNXW01000001">
    <property type="protein sequence ID" value="TDP88384.1"/>
    <property type="molecule type" value="Genomic_DNA"/>
</dbReference>
<feature type="domain" description="Xylose isomerase-like TIM barrel" evidence="1">
    <location>
        <begin position="25"/>
        <end position="217"/>
    </location>
</feature>
<dbReference type="OrthoDB" id="9801426at2"/>
<dbReference type="AlphaFoldDB" id="A0A4R6RP39"/>
<accession>A0A4R6RP39</accession>
<sequence length="272" mass="29508">MTMTMKLACSNIAWTDAQEAAVLPWLQAQGVGGIEVAPTRLWPNWHGATPAGAREWRKRMADQGFSLPSMQALLFGKADACLFGADGGNAFVEHLEFVAELGEGLGAGVAVLGAPRQRLRGDLPMAEAVDRAIPLLRRLAQTFHDAGSCLALEPARPEYGGDFCITTAEVSQLVAAVDHPGLGVHIDAAALFAAEESIEDLWEESRGQRWVHYQMSEPELGGFSAPCAPQLANLRFLRSVDWPHWCAIEMRVPPMGVIEEGPWAILREARMG</sequence>
<dbReference type="Proteomes" id="UP000294593">
    <property type="component" value="Unassembled WGS sequence"/>
</dbReference>
<keyword evidence="3" id="KW-1185">Reference proteome</keyword>
<dbReference type="Pfam" id="PF01261">
    <property type="entry name" value="AP_endonuc_2"/>
    <property type="match status" value="1"/>
</dbReference>
<name>A0A4R6RP39_9BURK</name>
<protein>
    <submittedName>
        <fullName evidence="2">Sugar phosphate isomerase/epimerase</fullName>
    </submittedName>
</protein>
<evidence type="ECO:0000313" key="3">
    <source>
        <dbReference type="Proteomes" id="UP000294593"/>
    </source>
</evidence>
<proteinExistence type="predicted"/>
<dbReference type="InterPro" id="IPR050312">
    <property type="entry name" value="IolE/XylAMocC-like"/>
</dbReference>
<dbReference type="PANTHER" id="PTHR12110">
    <property type="entry name" value="HYDROXYPYRUVATE ISOMERASE"/>
    <property type="match status" value="1"/>
</dbReference>
<dbReference type="SUPFAM" id="SSF51658">
    <property type="entry name" value="Xylose isomerase-like"/>
    <property type="match status" value="1"/>
</dbReference>
<keyword evidence="2" id="KW-0413">Isomerase</keyword>
<gene>
    <name evidence="2" type="ORF">EV672_101531</name>
</gene>
<dbReference type="PANTHER" id="PTHR12110:SF21">
    <property type="entry name" value="XYLOSE ISOMERASE-LIKE TIM BARREL DOMAIN-CONTAINING PROTEIN"/>
    <property type="match status" value="1"/>
</dbReference>
<dbReference type="InterPro" id="IPR013022">
    <property type="entry name" value="Xyl_isomerase-like_TIM-brl"/>
</dbReference>
<evidence type="ECO:0000313" key="2">
    <source>
        <dbReference type="EMBL" id="TDP88384.1"/>
    </source>
</evidence>
<dbReference type="Gene3D" id="3.20.20.150">
    <property type="entry name" value="Divalent-metal-dependent TIM barrel enzymes"/>
    <property type="match status" value="1"/>
</dbReference>
<reference evidence="2 3" key="1">
    <citation type="submission" date="2019-03" db="EMBL/GenBank/DDBJ databases">
        <title>Genomic Encyclopedia of Type Strains, Phase IV (KMG-IV): sequencing the most valuable type-strain genomes for metagenomic binning, comparative biology and taxonomic classification.</title>
        <authorList>
            <person name="Goeker M."/>
        </authorList>
    </citation>
    <scope>NUCLEOTIDE SEQUENCE [LARGE SCALE GENOMIC DNA]</scope>
    <source>
        <strain evidence="2 3">DSM 11901</strain>
    </source>
</reference>